<evidence type="ECO:0000313" key="10">
    <source>
        <dbReference type="Proteomes" id="UP001082703"/>
    </source>
</evidence>
<comment type="subcellular location">
    <subcellularLocation>
        <location evidence="1 7">Cell membrane</location>
        <topology evidence="1 7">Multi-pass membrane protein</topology>
    </subcellularLocation>
</comment>
<organism evidence="9 10">
    <name type="scientific">Caproiciproducens galactitolivorans</name>
    <dbReference type="NCBI Taxonomy" id="642589"/>
    <lineage>
        <taxon>Bacteria</taxon>
        <taxon>Bacillati</taxon>
        <taxon>Bacillota</taxon>
        <taxon>Clostridia</taxon>
        <taxon>Eubacteriales</taxon>
        <taxon>Acutalibacteraceae</taxon>
        <taxon>Caproiciproducens</taxon>
    </lineage>
</organism>
<comment type="caution">
    <text evidence="9">The sequence shown here is derived from an EMBL/GenBank/DDBJ whole genome shotgun (WGS) entry which is preliminary data.</text>
</comment>
<evidence type="ECO:0000256" key="4">
    <source>
        <dbReference type="ARBA" id="ARBA00022692"/>
    </source>
</evidence>
<dbReference type="InterPro" id="IPR000515">
    <property type="entry name" value="MetI-like"/>
</dbReference>
<dbReference type="Pfam" id="PF00528">
    <property type="entry name" value="BPD_transp_1"/>
    <property type="match status" value="1"/>
</dbReference>
<keyword evidence="6 7" id="KW-0472">Membrane</keyword>
<feature type="transmembrane region" description="Helical" evidence="7">
    <location>
        <begin position="116"/>
        <end position="147"/>
    </location>
</feature>
<evidence type="ECO:0000256" key="6">
    <source>
        <dbReference type="ARBA" id="ARBA00023136"/>
    </source>
</evidence>
<name>A0ABT4BUH6_9FIRM</name>
<reference evidence="9 10" key="1">
    <citation type="submission" date="2022-11" db="EMBL/GenBank/DDBJ databases">
        <authorList>
            <person name="Caiyu Z."/>
        </authorList>
    </citation>
    <scope>NUCLEOTIDE SEQUENCE [LARGE SCALE GENOMIC DNA]</scope>
    <source>
        <strain evidence="9 10">YR-4</strain>
    </source>
</reference>
<evidence type="ECO:0000256" key="1">
    <source>
        <dbReference type="ARBA" id="ARBA00004651"/>
    </source>
</evidence>
<keyword evidence="3" id="KW-1003">Cell membrane</keyword>
<evidence type="ECO:0000256" key="2">
    <source>
        <dbReference type="ARBA" id="ARBA00022448"/>
    </source>
</evidence>
<accession>A0ABT4BUH6</accession>
<sequence>MLKRVKKSNYAWLSVLSVGSVIAIWWLVTDGLHLVSTVAMPSPVKVVQTFFVKLYDPAPDGSTLLENIGSSLQVALSGYFLGLIIRIPLGILMAWYKKVDMFVRPLFDLLRPVPGLAWITVMITLFGIGMLSKAMVIFLSAFVACVVNSYSGIRQTKQVHLWVGQTFGASNLQLLLHIAIPTSLPMIMTGARVALGASWMALVAAEMIASDSGLGFMIQQCRGLYRTDVIIVGMIAIGALGALLTYLLSLLEHLVVKGRSSSK</sequence>
<dbReference type="SUPFAM" id="SSF161098">
    <property type="entry name" value="MetI-like"/>
    <property type="match status" value="1"/>
</dbReference>
<dbReference type="EMBL" id="JAPOHA010000008">
    <property type="protein sequence ID" value="MCY1714450.1"/>
    <property type="molecule type" value="Genomic_DNA"/>
</dbReference>
<dbReference type="PANTHER" id="PTHR30151:SF0">
    <property type="entry name" value="ABC TRANSPORTER PERMEASE PROTEIN MJ0413-RELATED"/>
    <property type="match status" value="1"/>
</dbReference>
<evidence type="ECO:0000256" key="5">
    <source>
        <dbReference type="ARBA" id="ARBA00022989"/>
    </source>
</evidence>
<feature type="transmembrane region" description="Helical" evidence="7">
    <location>
        <begin position="9"/>
        <end position="28"/>
    </location>
</feature>
<proteinExistence type="inferred from homology"/>
<feature type="transmembrane region" description="Helical" evidence="7">
    <location>
        <begin position="76"/>
        <end position="96"/>
    </location>
</feature>
<feature type="transmembrane region" description="Helical" evidence="7">
    <location>
        <begin position="159"/>
        <end position="180"/>
    </location>
</feature>
<dbReference type="InterPro" id="IPR035906">
    <property type="entry name" value="MetI-like_sf"/>
</dbReference>
<dbReference type="Gene3D" id="1.10.3720.10">
    <property type="entry name" value="MetI-like"/>
    <property type="match status" value="1"/>
</dbReference>
<dbReference type="PANTHER" id="PTHR30151">
    <property type="entry name" value="ALKANE SULFONATE ABC TRANSPORTER-RELATED, MEMBRANE SUBUNIT"/>
    <property type="match status" value="1"/>
</dbReference>
<keyword evidence="10" id="KW-1185">Reference proteome</keyword>
<protein>
    <submittedName>
        <fullName evidence="9">ABC transporter permease</fullName>
    </submittedName>
</protein>
<evidence type="ECO:0000256" key="3">
    <source>
        <dbReference type="ARBA" id="ARBA00022475"/>
    </source>
</evidence>
<keyword evidence="2 7" id="KW-0813">Transport</keyword>
<feature type="transmembrane region" description="Helical" evidence="7">
    <location>
        <begin position="229"/>
        <end position="251"/>
    </location>
</feature>
<feature type="domain" description="ABC transmembrane type-1" evidence="8">
    <location>
        <begin position="68"/>
        <end position="252"/>
    </location>
</feature>
<dbReference type="Proteomes" id="UP001082703">
    <property type="component" value="Unassembled WGS sequence"/>
</dbReference>
<keyword evidence="5 7" id="KW-1133">Transmembrane helix</keyword>
<evidence type="ECO:0000313" key="9">
    <source>
        <dbReference type="EMBL" id="MCY1714450.1"/>
    </source>
</evidence>
<evidence type="ECO:0000256" key="7">
    <source>
        <dbReference type="RuleBase" id="RU363032"/>
    </source>
</evidence>
<gene>
    <name evidence="9" type="ORF">OUY18_09300</name>
</gene>
<feature type="transmembrane region" description="Helical" evidence="7">
    <location>
        <begin position="186"/>
        <end position="208"/>
    </location>
</feature>
<dbReference type="PROSITE" id="PS50928">
    <property type="entry name" value="ABC_TM1"/>
    <property type="match status" value="1"/>
</dbReference>
<evidence type="ECO:0000259" key="8">
    <source>
        <dbReference type="PROSITE" id="PS50928"/>
    </source>
</evidence>
<keyword evidence="4 7" id="KW-0812">Transmembrane</keyword>
<comment type="similarity">
    <text evidence="7">Belongs to the binding-protein-dependent transport system permease family.</text>
</comment>